<feature type="region of interest" description="Disordered" evidence="1">
    <location>
        <begin position="82"/>
        <end position="134"/>
    </location>
</feature>
<gene>
    <name evidence="2" type="ORF">FIBSPDRAFT_895394</name>
</gene>
<organism evidence="2 3">
    <name type="scientific">Athelia psychrophila</name>
    <dbReference type="NCBI Taxonomy" id="1759441"/>
    <lineage>
        <taxon>Eukaryota</taxon>
        <taxon>Fungi</taxon>
        <taxon>Dikarya</taxon>
        <taxon>Basidiomycota</taxon>
        <taxon>Agaricomycotina</taxon>
        <taxon>Agaricomycetes</taxon>
        <taxon>Agaricomycetidae</taxon>
        <taxon>Atheliales</taxon>
        <taxon>Atheliaceae</taxon>
        <taxon>Athelia</taxon>
    </lineage>
</organism>
<feature type="compositionally biased region" description="Basic and acidic residues" evidence="1">
    <location>
        <begin position="208"/>
        <end position="226"/>
    </location>
</feature>
<evidence type="ECO:0000256" key="1">
    <source>
        <dbReference type="SAM" id="MobiDB-lite"/>
    </source>
</evidence>
<evidence type="ECO:0000313" key="2">
    <source>
        <dbReference type="EMBL" id="KZP15873.1"/>
    </source>
</evidence>
<dbReference type="AlphaFoldDB" id="A0A166EL92"/>
<feature type="region of interest" description="Disordered" evidence="1">
    <location>
        <begin position="153"/>
        <end position="233"/>
    </location>
</feature>
<keyword evidence="3" id="KW-1185">Reference proteome</keyword>
<dbReference type="EMBL" id="KV417599">
    <property type="protein sequence ID" value="KZP15873.1"/>
    <property type="molecule type" value="Genomic_DNA"/>
</dbReference>
<dbReference type="Proteomes" id="UP000076532">
    <property type="component" value="Unassembled WGS sequence"/>
</dbReference>
<proteinExistence type="predicted"/>
<protein>
    <submittedName>
        <fullName evidence="2">Uncharacterized protein</fullName>
    </submittedName>
</protein>
<sequence length="342" mass="37519">MHVYRGTRKINHAFVGEGRRRRRVFLLRDCTTVRQEQEGVLAWCQIMGEGGKEWERLGDEGHGVQQRVQWTQSGQEIEELATAPGPETPTCIRSNNDPLAITNPQRDDNSLQYSTSSLGGEPAPNAVEKDSSSLDTFSCGHCAAARPLLDSVHHSDVDGRPRKRQRIPDAPSLREIHKTSGAANIAGPSVSTEVADPMIDTTANFDDVDMHTKSESSDSDFDDRPESTFNDDGWSVLGVKQQQQQQQANRAMITFNTDGTSRGGIVANINRDYNVNFNLMPGCAHPEATNQISQHIHAASSTPSRSAAQLRRPSQPLGDQIATICVAVDPFYKSVRSTKSAL</sequence>
<evidence type="ECO:0000313" key="3">
    <source>
        <dbReference type="Proteomes" id="UP000076532"/>
    </source>
</evidence>
<name>A0A166EL92_9AGAM</name>
<reference evidence="2 3" key="1">
    <citation type="journal article" date="2016" name="Mol. Biol. Evol.">
        <title>Comparative Genomics of Early-Diverging Mushroom-Forming Fungi Provides Insights into the Origins of Lignocellulose Decay Capabilities.</title>
        <authorList>
            <person name="Nagy L.G."/>
            <person name="Riley R."/>
            <person name="Tritt A."/>
            <person name="Adam C."/>
            <person name="Daum C."/>
            <person name="Floudas D."/>
            <person name="Sun H."/>
            <person name="Yadav J.S."/>
            <person name="Pangilinan J."/>
            <person name="Larsson K.H."/>
            <person name="Matsuura K."/>
            <person name="Barry K."/>
            <person name="Labutti K."/>
            <person name="Kuo R."/>
            <person name="Ohm R.A."/>
            <person name="Bhattacharya S.S."/>
            <person name="Shirouzu T."/>
            <person name="Yoshinaga Y."/>
            <person name="Martin F.M."/>
            <person name="Grigoriev I.V."/>
            <person name="Hibbett D.S."/>
        </authorList>
    </citation>
    <scope>NUCLEOTIDE SEQUENCE [LARGE SCALE GENOMIC DNA]</scope>
    <source>
        <strain evidence="2 3">CBS 109695</strain>
    </source>
</reference>
<accession>A0A166EL92</accession>